<sequence>MLLRRPLRTLTLPVVHPHLSTGAAATVEVDQHLDPLSPPFDYLRATHGRPPDTKHDELILVPTRGGQGAQGWAGAGHRLRAGGRQQAPRLRPVEADP</sequence>
<organism evidence="2 3">
    <name type="scientific">Zizania palustris</name>
    <name type="common">Northern wild rice</name>
    <dbReference type="NCBI Taxonomy" id="103762"/>
    <lineage>
        <taxon>Eukaryota</taxon>
        <taxon>Viridiplantae</taxon>
        <taxon>Streptophyta</taxon>
        <taxon>Embryophyta</taxon>
        <taxon>Tracheophyta</taxon>
        <taxon>Spermatophyta</taxon>
        <taxon>Magnoliopsida</taxon>
        <taxon>Liliopsida</taxon>
        <taxon>Poales</taxon>
        <taxon>Poaceae</taxon>
        <taxon>BOP clade</taxon>
        <taxon>Oryzoideae</taxon>
        <taxon>Oryzeae</taxon>
        <taxon>Zizaniinae</taxon>
        <taxon>Zizania</taxon>
    </lineage>
</organism>
<comment type="caution">
    <text evidence="2">The sequence shown here is derived from an EMBL/GenBank/DDBJ whole genome shotgun (WGS) entry which is preliminary data.</text>
</comment>
<name>A0A8J5VQP6_ZIZPA</name>
<dbReference type="AlphaFoldDB" id="A0A8J5VQP6"/>
<feature type="compositionally biased region" description="Gly residues" evidence="1">
    <location>
        <begin position="65"/>
        <end position="74"/>
    </location>
</feature>
<dbReference type="Proteomes" id="UP000729402">
    <property type="component" value="Unassembled WGS sequence"/>
</dbReference>
<reference evidence="2" key="2">
    <citation type="submission" date="2021-02" db="EMBL/GenBank/DDBJ databases">
        <authorList>
            <person name="Kimball J.A."/>
            <person name="Haas M.W."/>
            <person name="Macchietto M."/>
            <person name="Kono T."/>
            <person name="Duquette J."/>
            <person name="Shao M."/>
        </authorList>
    </citation>
    <scope>NUCLEOTIDE SEQUENCE</scope>
    <source>
        <tissue evidence="2">Fresh leaf tissue</tissue>
    </source>
</reference>
<proteinExistence type="predicted"/>
<evidence type="ECO:0000256" key="1">
    <source>
        <dbReference type="SAM" id="MobiDB-lite"/>
    </source>
</evidence>
<evidence type="ECO:0000313" key="3">
    <source>
        <dbReference type="Proteomes" id="UP000729402"/>
    </source>
</evidence>
<evidence type="ECO:0000313" key="2">
    <source>
        <dbReference type="EMBL" id="KAG8067636.1"/>
    </source>
</evidence>
<dbReference type="EMBL" id="JAAALK010000284">
    <property type="protein sequence ID" value="KAG8067636.1"/>
    <property type="molecule type" value="Genomic_DNA"/>
</dbReference>
<protein>
    <submittedName>
        <fullName evidence="2">Uncharacterized protein</fullName>
    </submittedName>
</protein>
<accession>A0A8J5VQP6</accession>
<gene>
    <name evidence="2" type="ORF">GUJ93_ZPchr0005g15370</name>
</gene>
<feature type="region of interest" description="Disordered" evidence="1">
    <location>
        <begin position="64"/>
        <end position="97"/>
    </location>
</feature>
<reference evidence="2" key="1">
    <citation type="journal article" date="2021" name="bioRxiv">
        <title>Whole Genome Assembly and Annotation of Northern Wild Rice, Zizania palustris L., Supports a Whole Genome Duplication in the Zizania Genus.</title>
        <authorList>
            <person name="Haas M."/>
            <person name="Kono T."/>
            <person name="Macchietto M."/>
            <person name="Millas R."/>
            <person name="McGilp L."/>
            <person name="Shao M."/>
            <person name="Duquette J."/>
            <person name="Hirsch C.N."/>
            <person name="Kimball J."/>
        </authorList>
    </citation>
    <scope>NUCLEOTIDE SEQUENCE</scope>
    <source>
        <tissue evidence="2">Fresh leaf tissue</tissue>
    </source>
</reference>
<keyword evidence="3" id="KW-1185">Reference proteome</keyword>